<sequence length="156" mass="18111">ILKKKIKLNEKLSSYFINQYYKPEIKYSLIDCLNKFATSSIDLSDGLISDLEKLINNQNNSYQIYFDKIPLSSNLKSVINSKNLLKKNLISKGDDYQVLFTANYKYRSFIKKISSLKKLKITLIGKILHSKHKSSIIDRNGHEIEINNKGYVHTFD</sequence>
<evidence type="ECO:0008006" key="2">
    <source>
        <dbReference type="Google" id="ProtNLM"/>
    </source>
</evidence>
<name>A0A383BRB3_9ZZZZ</name>
<dbReference type="InterPro" id="IPR006283">
    <property type="entry name" value="ThiL-like"/>
</dbReference>
<evidence type="ECO:0000313" key="1">
    <source>
        <dbReference type="EMBL" id="SVE22444.1"/>
    </source>
</evidence>
<proteinExistence type="predicted"/>
<dbReference type="EMBL" id="UINC01202575">
    <property type="protein sequence ID" value="SVE22444.1"/>
    <property type="molecule type" value="Genomic_DNA"/>
</dbReference>
<reference evidence="1" key="1">
    <citation type="submission" date="2018-05" db="EMBL/GenBank/DDBJ databases">
        <authorList>
            <person name="Lanie J.A."/>
            <person name="Ng W.-L."/>
            <person name="Kazmierczak K.M."/>
            <person name="Andrzejewski T.M."/>
            <person name="Davidsen T.M."/>
            <person name="Wayne K.J."/>
            <person name="Tettelin H."/>
            <person name="Glass J.I."/>
            <person name="Rusch D."/>
            <person name="Podicherti R."/>
            <person name="Tsui H.-C.T."/>
            <person name="Winkler M.E."/>
        </authorList>
    </citation>
    <scope>NUCLEOTIDE SEQUENCE</scope>
</reference>
<gene>
    <name evidence="1" type="ORF">METZ01_LOCUS475298</name>
</gene>
<feature type="non-terminal residue" evidence="1">
    <location>
        <position position="1"/>
    </location>
</feature>
<dbReference type="SUPFAM" id="SSF56042">
    <property type="entry name" value="PurM C-terminal domain-like"/>
    <property type="match status" value="1"/>
</dbReference>
<dbReference type="GO" id="GO:0009030">
    <property type="term" value="F:thiamine-phosphate kinase activity"/>
    <property type="evidence" value="ECO:0007669"/>
    <property type="project" value="InterPro"/>
</dbReference>
<organism evidence="1">
    <name type="scientific">marine metagenome</name>
    <dbReference type="NCBI Taxonomy" id="408172"/>
    <lineage>
        <taxon>unclassified sequences</taxon>
        <taxon>metagenomes</taxon>
        <taxon>ecological metagenomes</taxon>
    </lineage>
</organism>
<dbReference type="PANTHER" id="PTHR30270">
    <property type="entry name" value="THIAMINE-MONOPHOSPHATE KINASE"/>
    <property type="match status" value="1"/>
</dbReference>
<dbReference type="PANTHER" id="PTHR30270:SF0">
    <property type="entry name" value="THIAMINE-MONOPHOSPHATE KINASE"/>
    <property type="match status" value="1"/>
</dbReference>
<accession>A0A383BRB3</accession>
<dbReference type="AlphaFoldDB" id="A0A383BRB3"/>
<dbReference type="GO" id="GO:0009228">
    <property type="term" value="P:thiamine biosynthetic process"/>
    <property type="evidence" value="ECO:0007669"/>
    <property type="project" value="InterPro"/>
</dbReference>
<dbReference type="Gene3D" id="3.90.650.10">
    <property type="entry name" value="PurM-like C-terminal domain"/>
    <property type="match status" value="1"/>
</dbReference>
<dbReference type="InterPro" id="IPR036676">
    <property type="entry name" value="PurM-like_C_sf"/>
</dbReference>
<protein>
    <recommendedName>
        <fullName evidence="2">PurM-like C-terminal domain-containing protein</fullName>
    </recommendedName>
</protein>